<feature type="domain" description="C2H2-type" evidence="8">
    <location>
        <begin position="414"/>
        <end position="443"/>
    </location>
</feature>
<keyword evidence="3 6" id="KW-0863">Zinc-finger</keyword>
<dbReference type="PROSITE" id="PS50157">
    <property type="entry name" value="ZINC_FINGER_C2H2_2"/>
    <property type="match status" value="6"/>
</dbReference>
<dbReference type="Gene3D" id="3.30.160.60">
    <property type="entry name" value="Classic Zinc Finger"/>
    <property type="match status" value="6"/>
</dbReference>
<reference evidence="9 10" key="1">
    <citation type="submission" date="2021-06" db="EMBL/GenBank/DDBJ databases">
        <title>A haploid diamondback moth (Plutella xylostella L.) genome assembly resolves 31 chromosomes and identifies a diamide resistance mutation.</title>
        <authorList>
            <person name="Ward C.M."/>
            <person name="Perry K.D."/>
            <person name="Baker G."/>
            <person name="Powis K."/>
            <person name="Heckel D.G."/>
            <person name="Baxter S.W."/>
        </authorList>
    </citation>
    <scope>NUCLEOTIDE SEQUENCE [LARGE SCALE GENOMIC DNA]</scope>
    <source>
        <strain evidence="9 10">LV</strain>
        <tissue evidence="9">Single pupa</tissue>
    </source>
</reference>
<evidence type="ECO:0000256" key="7">
    <source>
        <dbReference type="SAM" id="MobiDB-lite"/>
    </source>
</evidence>
<dbReference type="Pfam" id="PF00096">
    <property type="entry name" value="zf-C2H2"/>
    <property type="match status" value="4"/>
</dbReference>
<organism evidence="9 10">
    <name type="scientific">Plutella xylostella</name>
    <name type="common">Diamondback moth</name>
    <name type="synonym">Plutella maculipennis</name>
    <dbReference type="NCBI Taxonomy" id="51655"/>
    <lineage>
        <taxon>Eukaryota</taxon>
        <taxon>Metazoa</taxon>
        <taxon>Ecdysozoa</taxon>
        <taxon>Arthropoda</taxon>
        <taxon>Hexapoda</taxon>
        <taxon>Insecta</taxon>
        <taxon>Pterygota</taxon>
        <taxon>Neoptera</taxon>
        <taxon>Endopterygota</taxon>
        <taxon>Lepidoptera</taxon>
        <taxon>Glossata</taxon>
        <taxon>Ditrysia</taxon>
        <taxon>Yponomeutoidea</taxon>
        <taxon>Plutellidae</taxon>
        <taxon>Plutella</taxon>
    </lineage>
</organism>
<dbReference type="Proteomes" id="UP000823941">
    <property type="component" value="Chromosome 11"/>
</dbReference>
<feature type="domain" description="C2H2-type" evidence="8">
    <location>
        <begin position="528"/>
        <end position="555"/>
    </location>
</feature>
<evidence type="ECO:0000256" key="1">
    <source>
        <dbReference type="ARBA" id="ARBA00022723"/>
    </source>
</evidence>
<proteinExistence type="predicted"/>
<dbReference type="SMART" id="SM00355">
    <property type="entry name" value="ZnF_C2H2"/>
    <property type="match status" value="8"/>
</dbReference>
<dbReference type="InterPro" id="IPR036236">
    <property type="entry name" value="Znf_C2H2_sf"/>
</dbReference>
<evidence type="ECO:0000256" key="2">
    <source>
        <dbReference type="ARBA" id="ARBA00022737"/>
    </source>
</evidence>
<protein>
    <recommendedName>
        <fullName evidence="8">C2H2-type domain-containing protein</fullName>
    </recommendedName>
</protein>
<sequence>MEDPEIIARELSCSPLLNDEEEELLSPIGLDPEDLTFDGASHDIPECSQHSLLAPGPLPPVVDSSLLADHSVAEGAVSINVRGDNFQHNKLFPEGFLDGGDSLLDMFEVRVATTRNGDKKHQEGKNGNGHSVDGTRYFKNLHLKDNKLIKNDNTKTTNVKSAEKEKVFFGGSRHKTNNFNRNKNIVSKSIGSKGKEYFKSILNIPKKLDATKIDPLFKVPQKKNIQSKGGKLYGNKNITSLNTALINKQHINNKDTSSTKIYNHKDIKTAVESNVIHKSELNRVLDKNTVLKEENAVLTIDNANIVTVDAPSDTIEYITFINVKEELANQDNTSDPTIKSEQDSIVTVNTNLIIIEHSEIALKEDIEFFENFTVKDDNNTAQTKPKTAANPDKEVQNILSDKRSKTKKDQIKVFGCCDHCSRAFRSRRSLIDHLSRSHSPPAAYCCPHCHYRCVSLALFTKHSVLHDESRPFQCDFCSYRFLTNHNLRSHLQTHMNKRAYSCPLCDKTYTRRYDQKKHMRMHDDNRPYECTECDAKFTQSSTLRSHMRLHTGEKSHTCNVCERKFVDTSKLKKHMRSHTGERPYECEVCKKRFRQTSDLYRHKRTHTGEKPYKCSSLFDYYGYMEEACERQFSRKYDLVKHVKMSHDNLLSDADIHSYHLTYNKAIASN</sequence>
<evidence type="ECO:0000256" key="5">
    <source>
        <dbReference type="ARBA" id="ARBA00023242"/>
    </source>
</evidence>
<keyword evidence="1" id="KW-0479">Metal-binding</keyword>
<keyword evidence="10" id="KW-1185">Reference proteome</keyword>
<evidence type="ECO:0000256" key="4">
    <source>
        <dbReference type="ARBA" id="ARBA00022833"/>
    </source>
</evidence>
<evidence type="ECO:0000313" key="9">
    <source>
        <dbReference type="EMBL" id="KAG7306804.1"/>
    </source>
</evidence>
<evidence type="ECO:0000256" key="6">
    <source>
        <dbReference type="PROSITE-ProRule" id="PRU00042"/>
    </source>
</evidence>
<feature type="domain" description="C2H2-type" evidence="8">
    <location>
        <begin position="556"/>
        <end position="583"/>
    </location>
</feature>
<gene>
    <name evidence="9" type="ORF">JYU34_008246</name>
</gene>
<dbReference type="SUPFAM" id="SSF57667">
    <property type="entry name" value="beta-beta-alpha zinc fingers"/>
    <property type="match status" value="3"/>
</dbReference>
<accession>A0ABQ7QP28</accession>
<evidence type="ECO:0000313" key="10">
    <source>
        <dbReference type="Proteomes" id="UP000823941"/>
    </source>
</evidence>
<evidence type="ECO:0000256" key="3">
    <source>
        <dbReference type="ARBA" id="ARBA00022771"/>
    </source>
</evidence>
<evidence type="ECO:0000259" key="8">
    <source>
        <dbReference type="PROSITE" id="PS50157"/>
    </source>
</evidence>
<dbReference type="PANTHER" id="PTHR14003:SF23">
    <property type="entry name" value="ZINC FINGER PROTEIN 143"/>
    <property type="match status" value="1"/>
</dbReference>
<feature type="region of interest" description="Disordered" evidence="7">
    <location>
        <begin position="115"/>
        <end position="134"/>
    </location>
</feature>
<dbReference type="EMBL" id="JAHIBW010000011">
    <property type="protein sequence ID" value="KAG7306804.1"/>
    <property type="molecule type" value="Genomic_DNA"/>
</dbReference>
<feature type="domain" description="C2H2-type" evidence="8">
    <location>
        <begin position="500"/>
        <end position="527"/>
    </location>
</feature>
<feature type="domain" description="C2H2-type" evidence="8">
    <location>
        <begin position="472"/>
        <end position="499"/>
    </location>
</feature>
<dbReference type="PROSITE" id="PS00028">
    <property type="entry name" value="ZINC_FINGER_C2H2_1"/>
    <property type="match status" value="7"/>
</dbReference>
<name>A0ABQ7QP28_PLUXY</name>
<dbReference type="InterPro" id="IPR013087">
    <property type="entry name" value="Znf_C2H2_type"/>
</dbReference>
<keyword evidence="5" id="KW-0539">Nucleus</keyword>
<keyword evidence="2" id="KW-0677">Repeat</keyword>
<keyword evidence="4" id="KW-0862">Zinc</keyword>
<comment type="caution">
    <text evidence="9">The sequence shown here is derived from an EMBL/GenBank/DDBJ whole genome shotgun (WGS) entry which is preliminary data.</text>
</comment>
<dbReference type="PANTHER" id="PTHR14003">
    <property type="entry name" value="TRANSCRIPTIONAL REPRESSOR PROTEIN YY"/>
    <property type="match status" value="1"/>
</dbReference>
<feature type="domain" description="C2H2-type" evidence="8">
    <location>
        <begin position="584"/>
        <end position="611"/>
    </location>
</feature>